<accession>A0A7G2CEU6</accession>
<dbReference type="EMBL" id="LR877154">
    <property type="protein sequence ID" value="CAD2218059.1"/>
    <property type="molecule type" value="Genomic_DNA"/>
</dbReference>
<dbReference type="SUPFAM" id="SSF90229">
    <property type="entry name" value="CCCH zinc finger"/>
    <property type="match status" value="1"/>
</dbReference>
<sequence length="130" mass="14553">MDSSLLYDAAPFIPASFSEEDLSLSRKNRNKIDYSKFKTKLCRNYLNGIPCPFEDRCAFAHGETEANAEVQSPVSAIHASFAARKEGSDSFSDSQELPPPPSYEESVQPPVYPARFRHDPYSSTSAFTYE</sequence>
<keyword evidence="8" id="KW-1185">Reference proteome</keyword>
<protein>
    <submittedName>
        <fullName evidence="7">Zinc finger C-x8-C-x5-C-x3-H type (And similar), putative</fullName>
    </submittedName>
</protein>
<evidence type="ECO:0000313" key="7">
    <source>
        <dbReference type="EMBL" id="CAD2218059.1"/>
    </source>
</evidence>
<keyword evidence="2 4" id="KW-0863">Zinc-finger</keyword>
<dbReference type="Proteomes" id="UP000515908">
    <property type="component" value="Chromosome 10"/>
</dbReference>
<proteinExistence type="predicted"/>
<dbReference type="OrthoDB" id="410307at2759"/>
<keyword evidence="3 4" id="KW-0862">Zinc</keyword>
<keyword evidence="1 4" id="KW-0479">Metal-binding</keyword>
<feature type="region of interest" description="Disordered" evidence="5">
    <location>
        <begin position="85"/>
        <end position="130"/>
    </location>
</feature>
<dbReference type="Gene3D" id="4.10.1000.10">
    <property type="entry name" value="Zinc finger, CCCH-type"/>
    <property type="match status" value="1"/>
</dbReference>
<evidence type="ECO:0000256" key="3">
    <source>
        <dbReference type="ARBA" id="ARBA00022833"/>
    </source>
</evidence>
<feature type="compositionally biased region" description="Polar residues" evidence="5">
    <location>
        <begin position="121"/>
        <end position="130"/>
    </location>
</feature>
<dbReference type="SMART" id="SM00356">
    <property type="entry name" value="ZnF_C3H1"/>
    <property type="match status" value="1"/>
</dbReference>
<dbReference type="VEuPathDB" id="TriTrypDB:ADEAN_000554500"/>
<dbReference type="GO" id="GO:0008270">
    <property type="term" value="F:zinc ion binding"/>
    <property type="evidence" value="ECO:0007669"/>
    <property type="project" value="UniProtKB-KW"/>
</dbReference>
<name>A0A7G2CEU6_9TRYP</name>
<gene>
    <name evidence="7" type="ORF">ADEAN_000554500</name>
</gene>
<feature type="zinc finger region" description="C3H1-type" evidence="4">
    <location>
        <begin position="36"/>
        <end position="64"/>
    </location>
</feature>
<evidence type="ECO:0000256" key="5">
    <source>
        <dbReference type="SAM" id="MobiDB-lite"/>
    </source>
</evidence>
<feature type="domain" description="C3H1-type" evidence="6">
    <location>
        <begin position="36"/>
        <end position="64"/>
    </location>
</feature>
<evidence type="ECO:0000313" key="8">
    <source>
        <dbReference type="Proteomes" id="UP000515908"/>
    </source>
</evidence>
<evidence type="ECO:0000256" key="1">
    <source>
        <dbReference type="ARBA" id="ARBA00022723"/>
    </source>
</evidence>
<evidence type="ECO:0000259" key="6">
    <source>
        <dbReference type="PROSITE" id="PS50103"/>
    </source>
</evidence>
<reference evidence="7 8" key="1">
    <citation type="submission" date="2020-08" db="EMBL/GenBank/DDBJ databases">
        <authorList>
            <person name="Newling K."/>
            <person name="Davey J."/>
            <person name="Forrester S."/>
        </authorList>
    </citation>
    <scope>NUCLEOTIDE SEQUENCE [LARGE SCALE GENOMIC DNA]</scope>
    <source>
        <strain evidence="8">Crithidia deanei Carvalho (ATCC PRA-265)</strain>
    </source>
</reference>
<dbReference type="PROSITE" id="PS50103">
    <property type="entry name" value="ZF_C3H1"/>
    <property type="match status" value="1"/>
</dbReference>
<organism evidence="7 8">
    <name type="scientific">Angomonas deanei</name>
    <dbReference type="NCBI Taxonomy" id="59799"/>
    <lineage>
        <taxon>Eukaryota</taxon>
        <taxon>Discoba</taxon>
        <taxon>Euglenozoa</taxon>
        <taxon>Kinetoplastea</taxon>
        <taxon>Metakinetoplastina</taxon>
        <taxon>Trypanosomatida</taxon>
        <taxon>Trypanosomatidae</taxon>
        <taxon>Strigomonadinae</taxon>
        <taxon>Angomonas</taxon>
    </lineage>
</organism>
<evidence type="ECO:0000256" key="2">
    <source>
        <dbReference type="ARBA" id="ARBA00022771"/>
    </source>
</evidence>
<dbReference type="InterPro" id="IPR000571">
    <property type="entry name" value="Znf_CCCH"/>
</dbReference>
<evidence type="ECO:0000256" key="4">
    <source>
        <dbReference type="PROSITE-ProRule" id="PRU00723"/>
    </source>
</evidence>
<dbReference type="InterPro" id="IPR036855">
    <property type="entry name" value="Znf_CCCH_sf"/>
</dbReference>
<dbReference type="AlphaFoldDB" id="A0A7G2CEU6"/>
<dbReference type="Pfam" id="PF00642">
    <property type="entry name" value="zf-CCCH"/>
    <property type="match status" value="1"/>
</dbReference>